<reference evidence="1 2" key="1">
    <citation type="journal article" date="2011" name="Proc. Natl. Acad. Sci. U.S.A.">
        <title>Comparative genomics of xylose-fermenting fungi for enhanced biofuel production.</title>
        <authorList>
            <person name="Wohlbach D.J."/>
            <person name="Kuo A."/>
            <person name="Sato T.K."/>
            <person name="Potts K.M."/>
            <person name="Salamov A.A."/>
            <person name="LaButti K.M."/>
            <person name="Sun H."/>
            <person name="Clum A."/>
            <person name="Pangilinan J.L."/>
            <person name="Lindquist E.A."/>
            <person name="Lucas S."/>
            <person name="Lapidus A."/>
            <person name="Jin M."/>
            <person name="Gunawan C."/>
            <person name="Balan V."/>
            <person name="Dale B.E."/>
            <person name="Jeffries T.W."/>
            <person name="Zinkel R."/>
            <person name="Barry K.W."/>
            <person name="Grigoriev I.V."/>
            <person name="Gasch A.P."/>
        </authorList>
    </citation>
    <scope>NUCLEOTIDE SEQUENCE [LARGE SCALE GENOMIC DNA]</scope>
    <source>
        <strain evidence="2">NRRL Y-27907 / 11-Y1</strain>
    </source>
</reference>
<dbReference type="GeneID" id="18872219"/>
<gene>
    <name evidence="1" type="ORF">SPAPADRAFT_57844</name>
</gene>
<evidence type="ECO:0000313" key="1">
    <source>
        <dbReference type="EMBL" id="EGW34778.1"/>
    </source>
</evidence>
<feature type="non-terminal residue" evidence="1">
    <location>
        <position position="144"/>
    </location>
</feature>
<dbReference type="AlphaFoldDB" id="G3AEL6"/>
<organism evidence="2">
    <name type="scientific">Spathaspora passalidarum (strain NRRL Y-27907 / 11-Y1)</name>
    <dbReference type="NCBI Taxonomy" id="619300"/>
    <lineage>
        <taxon>Eukaryota</taxon>
        <taxon>Fungi</taxon>
        <taxon>Dikarya</taxon>
        <taxon>Ascomycota</taxon>
        <taxon>Saccharomycotina</taxon>
        <taxon>Pichiomycetes</taxon>
        <taxon>Debaryomycetaceae</taxon>
        <taxon>Spathaspora</taxon>
    </lineage>
</organism>
<protein>
    <submittedName>
        <fullName evidence="1">Uncharacterized protein</fullName>
    </submittedName>
</protein>
<dbReference type="KEGG" id="spaa:SPAPADRAFT_57844"/>
<proteinExistence type="predicted"/>
<accession>G3AEL6</accession>
<dbReference type="EMBL" id="GL996499">
    <property type="protein sequence ID" value="EGW34778.1"/>
    <property type="molecule type" value="Genomic_DNA"/>
</dbReference>
<name>G3AEL6_SPAPN</name>
<dbReference type="HOGENOM" id="CLU_1801162_0_0_1"/>
<sequence length="144" mass="16377">MSHLWAAKAAHKNNQSAAFIPGSSRWISNELSLQFSSILDADEDKNNVFIKRYSELNTLMDDVLKGNSHNLWMLKHDEEKEKEYVVEKDLNRVIPDISFDLGDEKEHDPEPVTLVASEHVSPVVPDTSYVMHHPVTTSPVVRKV</sequence>
<dbReference type="OrthoDB" id="6123at2759"/>
<dbReference type="InParanoid" id="G3AEL6"/>
<dbReference type="RefSeq" id="XP_007372190.1">
    <property type="nucleotide sequence ID" value="XM_007372128.1"/>
</dbReference>
<dbReference type="Proteomes" id="UP000000709">
    <property type="component" value="Unassembled WGS sequence"/>
</dbReference>
<evidence type="ECO:0000313" key="2">
    <source>
        <dbReference type="Proteomes" id="UP000000709"/>
    </source>
</evidence>
<keyword evidence="2" id="KW-1185">Reference proteome</keyword>